<evidence type="ECO:0000256" key="5">
    <source>
        <dbReference type="ARBA" id="ARBA00022691"/>
    </source>
</evidence>
<evidence type="ECO:0000256" key="2">
    <source>
        <dbReference type="ARBA" id="ARBA00003015"/>
    </source>
</evidence>
<dbReference type="Proteomes" id="UP000032671">
    <property type="component" value="Unassembled WGS sequence"/>
</dbReference>
<keyword evidence="6 7" id="KW-0819">tRNA processing</keyword>
<evidence type="ECO:0000313" key="11">
    <source>
        <dbReference type="Proteomes" id="UP000032671"/>
    </source>
</evidence>
<accession>A0A6N3SRR2</accession>
<evidence type="ECO:0000313" key="10">
    <source>
        <dbReference type="EMBL" id="GEL59153.1"/>
    </source>
</evidence>
<dbReference type="EMBL" id="BAMV01000007">
    <property type="protein sequence ID" value="GAN59630.1"/>
    <property type="molecule type" value="Genomic_DNA"/>
</dbReference>
<comment type="function">
    <text evidence="2 7">Catalyzes the formation of N(7)-methylguanine at position 46 (m7G46) in tRNA.</text>
</comment>
<dbReference type="STRING" id="1231339.Abci_007_033"/>
<evidence type="ECO:0000313" key="9">
    <source>
        <dbReference type="EMBL" id="GAN59630.1"/>
    </source>
</evidence>
<organism evidence="9 11">
    <name type="scientific">Acetobacter cibinongensis</name>
    <dbReference type="NCBI Taxonomy" id="146475"/>
    <lineage>
        <taxon>Bacteria</taxon>
        <taxon>Pseudomonadati</taxon>
        <taxon>Pseudomonadota</taxon>
        <taxon>Alphaproteobacteria</taxon>
        <taxon>Acetobacterales</taxon>
        <taxon>Acetobacteraceae</taxon>
        <taxon>Acetobacter</taxon>
    </lineage>
</organism>
<comment type="similarity">
    <text evidence="7">Belongs to the class I-like SAM-binding methyltransferase superfamily. TrmB family.</text>
</comment>
<evidence type="ECO:0000313" key="12">
    <source>
        <dbReference type="Proteomes" id="UP000321891"/>
    </source>
</evidence>
<comment type="catalytic activity">
    <reaction evidence="1 7">
        <text>guanosine(46) in tRNA + S-adenosyl-L-methionine = N(7)-methylguanosine(46) in tRNA + S-adenosyl-L-homocysteine</text>
        <dbReference type="Rhea" id="RHEA:42708"/>
        <dbReference type="Rhea" id="RHEA-COMP:10188"/>
        <dbReference type="Rhea" id="RHEA-COMP:10189"/>
        <dbReference type="ChEBI" id="CHEBI:57856"/>
        <dbReference type="ChEBI" id="CHEBI:59789"/>
        <dbReference type="ChEBI" id="CHEBI:74269"/>
        <dbReference type="ChEBI" id="CHEBI:74480"/>
        <dbReference type="EC" id="2.1.1.33"/>
    </reaction>
</comment>
<keyword evidence="12" id="KW-1185">Reference proteome</keyword>
<protein>
    <recommendedName>
        <fullName evidence="7">tRNA (guanine-N(7)-)-methyltransferase</fullName>
        <ecNumber evidence="7">2.1.1.33</ecNumber>
    </recommendedName>
    <alternativeName>
        <fullName evidence="7">tRNA (guanine(46)-N(7))-methyltransferase</fullName>
    </alternativeName>
    <alternativeName>
        <fullName evidence="7">tRNA(m7G46)-methyltransferase</fullName>
    </alternativeName>
</protein>
<feature type="binding site" evidence="7">
    <location>
        <position position="65"/>
    </location>
    <ligand>
        <name>S-adenosyl-L-methionine</name>
        <dbReference type="ChEBI" id="CHEBI:59789"/>
    </ligand>
</feature>
<comment type="caution">
    <text evidence="9">The sequence shown here is derived from an EMBL/GenBank/DDBJ whole genome shotgun (WGS) entry which is preliminary data.</text>
</comment>
<feature type="binding site" evidence="7">
    <location>
        <position position="124"/>
    </location>
    <ligand>
        <name>S-adenosyl-L-methionine</name>
        <dbReference type="ChEBI" id="CHEBI:59789"/>
    </ligand>
</feature>
<accession>A0A0D6N1L7</accession>
<dbReference type="UniPathway" id="UPA00989"/>
<sequence length="237" mass="27036">MTEDVRAPDVKPPPERLYGRQRGHPLRPRQERLLEEALPRLRFPLDKAGTPADGFGKTPSQIWFEVGFGGGEHSYAQHNAHPDVGYIASEVFHNGLCSLLTRLVPVEEEATAPIPDMLRLWDDDARILLKAMPDASVDRLFLMFPDPWPKGRHAKRRFVHPHNVELVARVLKPGAVWRVASDDPTYQAWVEEVMSAQPYFDAPAPVTERPEGWFPTRYEAKAIAAGRQPLYWTFTRR</sequence>
<comment type="caution">
    <text evidence="7">Lacks conserved residue(s) required for the propagation of feature annotation.</text>
</comment>
<dbReference type="GO" id="GO:0008176">
    <property type="term" value="F:tRNA (guanine(46)-N7)-methyltransferase activity"/>
    <property type="evidence" value="ECO:0007669"/>
    <property type="project" value="UniProtKB-UniRule"/>
</dbReference>
<dbReference type="RefSeq" id="WP_048837730.1">
    <property type="nucleotide sequence ID" value="NZ_BAMV01000007.1"/>
</dbReference>
<evidence type="ECO:0000256" key="1">
    <source>
        <dbReference type="ARBA" id="ARBA00000142"/>
    </source>
</evidence>
<evidence type="ECO:0000256" key="6">
    <source>
        <dbReference type="ARBA" id="ARBA00022694"/>
    </source>
</evidence>
<gene>
    <name evidence="7 10" type="primary">trmB</name>
    <name evidence="9" type="ORF">Abci_007_033</name>
    <name evidence="10" type="ORF">ACI01nite_17550</name>
</gene>
<reference evidence="10 12" key="2">
    <citation type="submission" date="2019-07" db="EMBL/GenBank/DDBJ databases">
        <title>Whole genome shotgun sequence of Acetobacter cibinongensis NBRC 16605.</title>
        <authorList>
            <person name="Hosoyama A."/>
            <person name="Uohara A."/>
            <person name="Ohji S."/>
            <person name="Ichikawa N."/>
        </authorList>
    </citation>
    <scope>NUCLEOTIDE SEQUENCE [LARGE SCALE GENOMIC DNA]</scope>
    <source>
        <strain evidence="10 12">NBRC 16605</strain>
    </source>
</reference>
<comment type="pathway">
    <text evidence="7">tRNA modification; N(7)-methylguanine-tRNA biosynthesis.</text>
</comment>
<dbReference type="PANTHER" id="PTHR23417">
    <property type="entry name" value="3-DEOXY-D-MANNO-OCTULOSONIC-ACID TRANSFERASE/TRNA GUANINE-N 7 - -METHYLTRANSFERASE"/>
    <property type="match status" value="1"/>
</dbReference>
<dbReference type="AlphaFoldDB" id="A0A0D6N1L7"/>
<dbReference type="InterPro" id="IPR003358">
    <property type="entry name" value="tRNA_(Gua-N-7)_MeTrfase_Trmb"/>
</dbReference>
<reference evidence="9 11" key="1">
    <citation type="submission" date="2012-11" db="EMBL/GenBank/DDBJ databases">
        <title>Whole genome sequence of Acetobacter cibinongensis 4H-1.</title>
        <authorList>
            <person name="Azuma Y."/>
            <person name="Higashiura N."/>
            <person name="Hirakawa H."/>
            <person name="Matsushita K."/>
        </authorList>
    </citation>
    <scope>NUCLEOTIDE SEQUENCE [LARGE SCALE GENOMIC DNA]</scope>
    <source>
        <strain evidence="9 11">4H-1</strain>
    </source>
</reference>
<dbReference type="InterPro" id="IPR055361">
    <property type="entry name" value="tRNA_methyltr_TrmB_bact"/>
</dbReference>
<keyword evidence="4 7" id="KW-0808">Transferase</keyword>
<evidence type="ECO:0000256" key="7">
    <source>
        <dbReference type="HAMAP-Rule" id="MF_01057"/>
    </source>
</evidence>
<dbReference type="PANTHER" id="PTHR23417:SF14">
    <property type="entry name" value="PENTACOTRIPEPTIDE-REPEAT REGION OF PRORP DOMAIN-CONTAINING PROTEIN"/>
    <property type="match status" value="1"/>
</dbReference>
<keyword evidence="3 7" id="KW-0489">Methyltransferase</keyword>
<name>A0A0D6N1L7_9PROT</name>
<dbReference type="Gene3D" id="3.40.50.150">
    <property type="entry name" value="Vaccinia Virus protein VP39"/>
    <property type="match status" value="1"/>
</dbReference>
<evidence type="ECO:0000256" key="4">
    <source>
        <dbReference type="ARBA" id="ARBA00022679"/>
    </source>
</evidence>
<dbReference type="Pfam" id="PF02390">
    <property type="entry name" value="Methyltransf_4"/>
    <property type="match status" value="1"/>
</dbReference>
<dbReference type="PROSITE" id="PS51625">
    <property type="entry name" value="SAM_MT_TRMB"/>
    <property type="match status" value="1"/>
</dbReference>
<dbReference type="EMBL" id="BJVU01000007">
    <property type="protein sequence ID" value="GEL59153.1"/>
    <property type="molecule type" value="Genomic_DNA"/>
</dbReference>
<evidence type="ECO:0000256" key="8">
    <source>
        <dbReference type="SAM" id="MobiDB-lite"/>
    </source>
</evidence>
<dbReference type="InterPro" id="IPR029063">
    <property type="entry name" value="SAM-dependent_MTases_sf"/>
</dbReference>
<dbReference type="Proteomes" id="UP000321891">
    <property type="component" value="Unassembled WGS sequence"/>
</dbReference>
<dbReference type="EC" id="2.1.1.33" evidence="7"/>
<feature type="binding site" evidence="7">
    <location>
        <position position="150"/>
    </location>
    <ligand>
        <name>substrate</name>
    </ligand>
</feature>
<dbReference type="GO" id="GO:0043527">
    <property type="term" value="C:tRNA methyltransferase complex"/>
    <property type="evidence" value="ECO:0007669"/>
    <property type="project" value="TreeGrafter"/>
</dbReference>
<proteinExistence type="inferred from homology"/>
<feature type="binding site" evidence="7">
    <location>
        <position position="182"/>
    </location>
    <ligand>
        <name>substrate</name>
    </ligand>
</feature>
<dbReference type="HAMAP" id="MF_01057">
    <property type="entry name" value="tRNA_methyltr_TrmB"/>
    <property type="match status" value="1"/>
</dbReference>
<evidence type="ECO:0000256" key="3">
    <source>
        <dbReference type="ARBA" id="ARBA00022603"/>
    </source>
</evidence>
<feature type="binding site" evidence="7">
    <location>
        <position position="146"/>
    </location>
    <ligand>
        <name>S-adenosyl-L-methionine</name>
        <dbReference type="ChEBI" id="CHEBI:59789"/>
    </ligand>
</feature>
<keyword evidence="5 7" id="KW-0949">S-adenosyl-L-methionine</keyword>
<dbReference type="SUPFAM" id="SSF53335">
    <property type="entry name" value="S-adenosyl-L-methionine-dependent methyltransferases"/>
    <property type="match status" value="1"/>
</dbReference>
<feature type="binding site" evidence="7">
    <location>
        <position position="90"/>
    </location>
    <ligand>
        <name>S-adenosyl-L-methionine</name>
        <dbReference type="ChEBI" id="CHEBI:59789"/>
    </ligand>
</feature>
<feature type="region of interest" description="Disordered" evidence="8">
    <location>
        <begin position="1"/>
        <end position="30"/>
    </location>
</feature>
<feature type="compositionally biased region" description="Basic and acidic residues" evidence="8">
    <location>
        <begin position="1"/>
        <end position="18"/>
    </location>
</feature>
<feature type="binding site" evidence="7">
    <location>
        <begin position="216"/>
        <end position="219"/>
    </location>
    <ligand>
        <name>substrate</name>
    </ligand>
</feature>